<accession>A0A5C6B560</accession>
<dbReference type="Proteomes" id="UP000320176">
    <property type="component" value="Unassembled WGS sequence"/>
</dbReference>
<feature type="region of interest" description="Disordered" evidence="1">
    <location>
        <begin position="567"/>
        <end position="593"/>
    </location>
</feature>
<name>A0A5C6B560_9BACT</name>
<feature type="compositionally biased region" description="Low complexity" evidence="1">
    <location>
        <begin position="847"/>
        <end position="863"/>
    </location>
</feature>
<comment type="caution">
    <text evidence="2">The sequence shown here is derived from an EMBL/GenBank/DDBJ whole genome shotgun (WGS) entry which is preliminary data.</text>
</comment>
<dbReference type="Gene3D" id="1.20.1600.10">
    <property type="entry name" value="Outer membrane efflux proteins (OEP)"/>
    <property type="match status" value="2"/>
</dbReference>
<sequence>MGHCFEPTSETNDGMRRQHFPQNEMRFWCVAVLCCLTLLPACSRRWHRMQADQEAAYLVAEKGGYFDNGSVRANPLSRLADPNSIDCPPIPPDDPKSHALMHCVDGKSGYDGWDKYGRVGHVENPDWIQALPINEQGVVELTMRDAVRVARLNSREYQTNLENLYLSALDVSFQRFRFDHQFFAGTGLQQVFRGRDVGATSPLAVNSFAGAQRLTATGGEIVVGFANSLIWDFWGTDSDLFTSSIDFSIIQPLLRNGGRARVLEQLTQEERNLLANVRQMEQFRQGFFVETVSGRDSGPGPSTGNNVGQAGLGLIAGAPSGLSGAPSAGGYLGLLQDQQEIRNRVANIAALRDSLAQLEAAFDANRINSRLQVDQARQALLNAQSSLLTANAAYQTRLDAYKVALGLPPQLELVVQDTLLDEFVLIDPDLTEIQNELENVLSLIRMQRENPQTELLDQAQAKLREFADPIREQIEIAQDDMSILDRSLMRRAQQLERVREKVEKIGADVDRRVYDKQRLAENNKLLKTRLPDVSNALASVLQEIESEYVPSPAQVTENELPEPIIEAEGADGERNESDAVDGDQIDASNAPDTPLRARWKSLSGLATNLSDLLLELSLVRAEVRLQDISIDDTEIESDEAIEIARVHRLDWMNARANLVDVYRKIEFTADQLESDLDVVIDGQLGTKPDNVLKFDSDRSRLRFGIQFDTPTARLAERNDYRVALLNYQRARRDYILFSDRVAQSIRNTLRVIALSEINLEVRRTAVQVAIAQVDIARLKLNPPPKDARVGGTSPTAARDLVSALTDLLDAQNDFLNVWVANKVLRMVLDFEMGTMQLDPVGMWIDPSGESSQSGTESGTESGTDLMLENLVPGLPEADDGDGDGGGTDDEDLALDRPQSGLMGDLRSLIDAQSGQLPQEPDFSQLLRDPQNLRDSD</sequence>
<evidence type="ECO:0008006" key="4">
    <source>
        <dbReference type="Google" id="ProtNLM"/>
    </source>
</evidence>
<dbReference type="EMBL" id="SJPN01000002">
    <property type="protein sequence ID" value="TWU06449.1"/>
    <property type="molecule type" value="Genomic_DNA"/>
</dbReference>
<feature type="region of interest" description="Disordered" evidence="1">
    <location>
        <begin position="841"/>
        <end position="936"/>
    </location>
</feature>
<proteinExistence type="predicted"/>
<dbReference type="AlphaFoldDB" id="A0A5C6B560"/>
<gene>
    <name evidence="2" type="ORF">Pla52n_21700</name>
</gene>
<dbReference type="PANTHER" id="PTHR30203:SF33">
    <property type="entry name" value="BLR4455 PROTEIN"/>
    <property type="match status" value="1"/>
</dbReference>
<evidence type="ECO:0000313" key="2">
    <source>
        <dbReference type="EMBL" id="TWU06449.1"/>
    </source>
</evidence>
<dbReference type="PANTHER" id="PTHR30203">
    <property type="entry name" value="OUTER MEMBRANE CATION EFFLUX PROTEIN"/>
    <property type="match status" value="1"/>
</dbReference>
<organism evidence="2 3">
    <name type="scientific">Stieleria varia</name>
    <dbReference type="NCBI Taxonomy" id="2528005"/>
    <lineage>
        <taxon>Bacteria</taxon>
        <taxon>Pseudomonadati</taxon>
        <taxon>Planctomycetota</taxon>
        <taxon>Planctomycetia</taxon>
        <taxon>Pirellulales</taxon>
        <taxon>Pirellulaceae</taxon>
        <taxon>Stieleria</taxon>
    </lineage>
</organism>
<feature type="compositionally biased region" description="Acidic residues" evidence="1">
    <location>
        <begin position="876"/>
        <end position="892"/>
    </location>
</feature>
<protein>
    <recommendedName>
        <fullName evidence="4">Outer membrane efflux protein</fullName>
    </recommendedName>
</protein>
<keyword evidence="3" id="KW-1185">Reference proteome</keyword>
<dbReference type="SUPFAM" id="SSF56954">
    <property type="entry name" value="Outer membrane efflux proteins (OEP)"/>
    <property type="match status" value="2"/>
</dbReference>
<evidence type="ECO:0000256" key="1">
    <source>
        <dbReference type="SAM" id="MobiDB-lite"/>
    </source>
</evidence>
<dbReference type="InterPro" id="IPR010131">
    <property type="entry name" value="MdtP/NodT-like"/>
</dbReference>
<reference evidence="2 3" key="1">
    <citation type="submission" date="2019-02" db="EMBL/GenBank/DDBJ databases">
        <title>Deep-cultivation of Planctomycetes and their phenomic and genomic characterization uncovers novel biology.</title>
        <authorList>
            <person name="Wiegand S."/>
            <person name="Jogler M."/>
            <person name="Boedeker C."/>
            <person name="Pinto D."/>
            <person name="Vollmers J."/>
            <person name="Rivas-Marin E."/>
            <person name="Kohn T."/>
            <person name="Peeters S.H."/>
            <person name="Heuer A."/>
            <person name="Rast P."/>
            <person name="Oberbeckmann S."/>
            <person name="Bunk B."/>
            <person name="Jeske O."/>
            <person name="Meyerdierks A."/>
            <person name="Storesund J.E."/>
            <person name="Kallscheuer N."/>
            <person name="Luecker S."/>
            <person name="Lage O.M."/>
            <person name="Pohl T."/>
            <person name="Merkel B.J."/>
            <person name="Hornburger P."/>
            <person name="Mueller R.-W."/>
            <person name="Bruemmer F."/>
            <person name="Labrenz M."/>
            <person name="Spormann A.M."/>
            <person name="Op Den Camp H."/>
            <person name="Overmann J."/>
            <person name="Amann R."/>
            <person name="Jetten M.S.M."/>
            <person name="Mascher T."/>
            <person name="Medema M.H."/>
            <person name="Devos D.P."/>
            <person name="Kaster A.-K."/>
            <person name="Ovreas L."/>
            <person name="Rohde M."/>
            <person name="Galperin M.Y."/>
            <person name="Jogler C."/>
        </authorList>
    </citation>
    <scope>NUCLEOTIDE SEQUENCE [LARGE SCALE GENOMIC DNA]</scope>
    <source>
        <strain evidence="2 3">Pla52n</strain>
    </source>
</reference>
<evidence type="ECO:0000313" key="3">
    <source>
        <dbReference type="Proteomes" id="UP000320176"/>
    </source>
</evidence>